<keyword evidence="5" id="KW-0288">FMN</keyword>
<dbReference type="PRINTS" id="PR00368">
    <property type="entry name" value="FADPNR"/>
</dbReference>
<accession>C8WJC6</accession>
<evidence type="ECO:0000256" key="9">
    <source>
        <dbReference type="ARBA" id="ARBA00023014"/>
    </source>
</evidence>
<name>C8WJC6_EGGLE</name>
<dbReference type="eggNOG" id="COG0446">
    <property type="taxonomic scope" value="Bacteria"/>
</dbReference>
<dbReference type="InterPro" id="IPR001155">
    <property type="entry name" value="OxRdtase_FMN_N"/>
</dbReference>
<evidence type="ECO:0000256" key="2">
    <source>
        <dbReference type="ARBA" id="ARBA00001966"/>
    </source>
</evidence>
<dbReference type="Pfam" id="PF00724">
    <property type="entry name" value="Oxidored_FMN"/>
    <property type="match status" value="1"/>
</dbReference>
<keyword evidence="4" id="KW-0285">Flavoprotein</keyword>
<evidence type="ECO:0000259" key="11">
    <source>
        <dbReference type="Pfam" id="PF07992"/>
    </source>
</evidence>
<dbReference type="KEGG" id="ele:Elen_0134"/>
<dbReference type="Gene3D" id="3.50.50.60">
    <property type="entry name" value="FAD/NAD(P)-binding domain"/>
    <property type="match status" value="1"/>
</dbReference>
<evidence type="ECO:0000256" key="3">
    <source>
        <dbReference type="ARBA" id="ARBA00011048"/>
    </source>
</evidence>
<evidence type="ECO:0000256" key="1">
    <source>
        <dbReference type="ARBA" id="ARBA00001917"/>
    </source>
</evidence>
<dbReference type="PROSITE" id="PS51318">
    <property type="entry name" value="TAT"/>
    <property type="match status" value="1"/>
</dbReference>
<dbReference type="InterPro" id="IPR036188">
    <property type="entry name" value="FAD/NAD-bd_sf"/>
</dbReference>
<dbReference type="Gene3D" id="3.40.50.720">
    <property type="entry name" value="NAD(P)-binding Rossmann-like Domain"/>
    <property type="match status" value="1"/>
</dbReference>
<feature type="domain" description="NADH:flavin oxidoreductase/NADH oxidase N-terminal" evidence="10">
    <location>
        <begin position="175"/>
        <end position="279"/>
    </location>
</feature>
<dbReference type="InterPro" id="IPR051793">
    <property type="entry name" value="NADH:flavin_oxidoreductase"/>
</dbReference>
<dbReference type="GO" id="GO:0046872">
    <property type="term" value="F:metal ion binding"/>
    <property type="evidence" value="ECO:0007669"/>
    <property type="project" value="UniProtKB-KW"/>
</dbReference>
<organism evidence="12 13">
    <name type="scientific">Eggerthella lenta (strain ATCC 25559 / DSM 2243 / CCUG 17323 / JCM 9979 / KCTC 3265 / NCTC 11813 / VPI 0255 / 1899 B)</name>
    <name type="common">Eubacterium lentum</name>
    <dbReference type="NCBI Taxonomy" id="479437"/>
    <lineage>
        <taxon>Bacteria</taxon>
        <taxon>Bacillati</taxon>
        <taxon>Actinomycetota</taxon>
        <taxon>Coriobacteriia</taxon>
        <taxon>Eggerthellales</taxon>
        <taxon>Eggerthellaceae</taxon>
        <taxon>Eggerthella</taxon>
    </lineage>
</organism>
<protein>
    <submittedName>
        <fullName evidence="12">NADH:flavin oxidoreductase/NADH oxidase</fullName>
    </submittedName>
</protein>
<keyword evidence="9" id="KW-0411">Iron-sulfur</keyword>
<dbReference type="EMBL" id="CP001726">
    <property type="protein sequence ID" value="ACV54128.1"/>
    <property type="molecule type" value="Genomic_DNA"/>
</dbReference>
<keyword evidence="7" id="KW-0560">Oxidoreductase</keyword>
<dbReference type="GO" id="GO:0010181">
    <property type="term" value="F:FMN binding"/>
    <property type="evidence" value="ECO:0007669"/>
    <property type="project" value="InterPro"/>
</dbReference>
<comment type="cofactor">
    <cofactor evidence="2">
        <name>[4Fe-4S] cluster</name>
        <dbReference type="ChEBI" id="CHEBI:49883"/>
    </cofactor>
</comment>
<comment type="similarity">
    <text evidence="3">In the N-terminal section; belongs to the NADH:flavin oxidoreductase/NADH oxidase family.</text>
</comment>
<keyword evidence="13" id="KW-1185">Reference proteome</keyword>
<dbReference type="PANTHER" id="PTHR42917:SF2">
    <property type="entry name" value="2,4-DIENOYL-COA REDUCTASE [(2E)-ENOYL-COA-PRODUCING]"/>
    <property type="match status" value="1"/>
</dbReference>
<dbReference type="PANTHER" id="PTHR42917">
    <property type="entry name" value="2,4-DIENOYL-COA REDUCTASE"/>
    <property type="match status" value="1"/>
</dbReference>
<dbReference type="InterPro" id="IPR023753">
    <property type="entry name" value="FAD/NAD-binding_dom"/>
</dbReference>
<dbReference type="SUPFAM" id="SSF51905">
    <property type="entry name" value="FAD/NAD(P)-binding domain"/>
    <property type="match status" value="1"/>
</dbReference>
<keyword evidence="8" id="KW-0408">Iron</keyword>
<keyword evidence="6" id="KW-0479">Metal-binding</keyword>
<dbReference type="SUPFAM" id="SSF51395">
    <property type="entry name" value="FMN-linked oxidoreductases"/>
    <property type="match status" value="1"/>
</dbReference>
<dbReference type="GO" id="GO:0051536">
    <property type="term" value="F:iron-sulfur cluster binding"/>
    <property type="evidence" value="ECO:0007669"/>
    <property type="project" value="UniProtKB-KW"/>
</dbReference>
<proteinExistence type="inferred from homology"/>
<evidence type="ECO:0000256" key="5">
    <source>
        <dbReference type="ARBA" id="ARBA00022643"/>
    </source>
</evidence>
<dbReference type="eggNOG" id="COG1902">
    <property type="taxonomic scope" value="Bacteria"/>
</dbReference>
<evidence type="ECO:0000313" key="12">
    <source>
        <dbReference type="EMBL" id="ACV54128.1"/>
    </source>
</evidence>
<comment type="cofactor">
    <cofactor evidence="1">
        <name>FMN</name>
        <dbReference type="ChEBI" id="CHEBI:58210"/>
    </cofactor>
</comment>
<feature type="domain" description="FAD/NAD(P)-binding" evidence="11">
    <location>
        <begin position="504"/>
        <end position="730"/>
    </location>
</feature>
<evidence type="ECO:0000256" key="6">
    <source>
        <dbReference type="ARBA" id="ARBA00022723"/>
    </source>
</evidence>
<dbReference type="InterPro" id="IPR013785">
    <property type="entry name" value="Aldolase_TIM"/>
</dbReference>
<dbReference type="Gene3D" id="3.20.20.70">
    <property type="entry name" value="Aldolase class I"/>
    <property type="match status" value="1"/>
</dbReference>
<dbReference type="GO" id="GO:0016491">
    <property type="term" value="F:oxidoreductase activity"/>
    <property type="evidence" value="ECO:0007669"/>
    <property type="project" value="UniProtKB-KW"/>
</dbReference>
<gene>
    <name evidence="12" type="ordered locus">Elen_0134</name>
</gene>
<dbReference type="STRING" id="479437.Elen_0134"/>
<dbReference type="InterPro" id="IPR006311">
    <property type="entry name" value="TAT_signal"/>
</dbReference>
<reference evidence="12 13" key="1">
    <citation type="journal article" date="2009" name="Stand. Genomic Sci.">
        <title>Complete genome sequence of Eggerthella lenta type strain (IPP VPI 0255).</title>
        <authorList>
            <person name="Saunders E."/>
            <person name="Pukall R."/>
            <person name="Abt B."/>
            <person name="Lapidus A."/>
            <person name="Glavina Del Rio T."/>
            <person name="Copeland A."/>
            <person name="Tice H."/>
            <person name="Cheng J.F."/>
            <person name="Lucas S."/>
            <person name="Chen F."/>
            <person name="Nolan M."/>
            <person name="Bruce D."/>
            <person name="Goodwin L."/>
            <person name="Pitluck S."/>
            <person name="Ivanova N."/>
            <person name="Mavromatis K."/>
            <person name="Ovchinnikova G."/>
            <person name="Pati A."/>
            <person name="Chen A."/>
            <person name="Palaniappan K."/>
            <person name="Land M."/>
            <person name="Hauser L."/>
            <person name="Chang Y.J."/>
            <person name="Jeffries C.D."/>
            <person name="Chain P."/>
            <person name="Meincke L."/>
            <person name="Sims D."/>
            <person name="Brettin T."/>
            <person name="Detter J.C."/>
            <person name="Goker M."/>
            <person name="Bristow J."/>
            <person name="Eisen J.A."/>
            <person name="Markowitz V."/>
            <person name="Hugenholtz P."/>
            <person name="Kyrpides N.C."/>
            <person name="Klenk H.P."/>
            <person name="Han C."/>
        </authorList>
    </citation>
    <scope>NUCLEOTIDE SEQUENCE [LARGE SCALE GENOMIC DNA]</scope>
    <source>
        <strain evidence="13">ATCC 25559 / DSM 2243 / CCUG 17323 / JCM 9979 / KCTC 3265 / NCTC 11813 / VPI 0255 / 1899 B</strain>
    </source>
</reference>
<evidence type="ECO:0000259" key="10">
    <source>
        <dbReference type="Pfam" id="PF00724"/>
    </source>
</evidence>
<dbReference type="Proteomes" id="UP000001377">
    <property type="component" value="Chromosome"/>
</dbReference>
<dbReference type="Pfam" id="PF07992">
    <property type="entry name" value="Pyr_redox_2"/>
    <property type="match status" value="1"/>
</dbReference>
<evidence type="ECO:0000256" key="7">
    <source>
        <dbReference type="ARBA" id="ARBA00023002"/>
    </source>
</evidence>
<dbReference type="HOGENOM" id="CLU_012153_1_2_11"/>
<dbReference type="PaxDb" id="479437-Elen_0134"/>
<evidence type="ECO:0000313" key="13">
    <source>
        <dbReference type="Proteomes" id="UP000001377"/>
    </source>
</evidence>
<evidence type="ECO:0000256" key="4">
    <source>
        <dbReference type="ARBA" id="ARBA00022630"/>
    </source>
</evidence>
<dbReference type="AlphaFoldDB" id="C8WJC6"/>
<sequence>MELLSSKNQNDMQGGCIMGTELTRRSFLAGLGVAGIAAAGAGLAGCAPAANDSAAATGNGGKAAGANGAAANDTEFIAASYVNPQDTDYRQNTTDFSTLFSPIKIGSIESSHRMIKSAAGSATYLAGLTEEFFQYYVNMAKGGVEFIWVEGELGSLIAGDEAAPDAADFCKRLVDECAQYGTSLGLQWAYMGGDVAELSVDDIVKIEDVGVSLAQTIQGMGFKALEINAAGFNIGEHFLSRFHNTRTDQYGIGSLEDRARFVTECIAKIKAACGDDFVVQMLIDCVEENDNLTNNATLMDLDNTLTAPSNLVITVEEGIEFAKLFEAAGCDSMHLRLGPLGNHPCQFASDLYFILNGIEGATGYGTQWDFSRHFQGQLDGSHSGAGMLIDVVARYKEAVKIPCGTVTYMDPAHAPDFFEQALADGKVDFFLMNRPITVDSEYVNKLRERRADEIAPCTRCLHCHIGSNQLNRMMGYCRVNALTQRVMTEQGPATYELEPASSPKKVMVVGGGPAGMEAARIAALRGHQVSMFEKTGSLGGMLGFASMVKGPHENLDDLAAYLERQLEIAGVNVTLNKEVDQALIDSEAPDAVILAVGGTRTKLDVSGGVPVIDFDSFMTADMGENVVVYGSNAQAFDCALWLTVRKKHVTIVTPSANKDLDMQQSQHAMRFMTTALYSLGVKVYPGASIKQIGDGQVTIATEVGTNVTIDCDAVIDGAEMEPNTALLDGISVSETYAIGDCNEPFNIALAIRSGNDVARAL</sequence>
<evidence type="ECO:0000256" key="8">
    <source>
        <dbReference type="ARBA" id="ARBA00023004"/>
    </source>
</evidence>